<comment type="similarity">
    <text evidence="2">In the C-terminal section; belongs to the GTP cyclohydrolase II family.</text>
</comment>
<dbReference type="GO" id="GO:0008686">
    <property type="term" value="F:3,4-dihydroxy-2-butanone-4-phosphate synthase activity"/>
    <property type="evidence" value="ECO:0007669"/>
    <property type="project" value="InterPro"/>
</dbReference>
<dbReference type="PANTHER" id="PTHR21327">
    <property type="entry name" value="GTP CYCLOHYDROLASE II-RELATED"/>
    <property type="match status" value="1"/>
</dbReference>
<proteinExistence type="inferred from homology"/>
<dbReference type="InterPro" id="IPR000422">
    <property type="entry name" value="DHBP_synthase_RibB"/>
</dbReference>
<reference evidence="5" key="4">
    <citation type="submission" date="2019-03" db="UniProtKB">
        <authorList>
            <consortium name="EnsemblPlants"/>
        </authorList>
    </citation>
    <scope>IDENTIFICATION</scope>
</reference>
<dbReference type="GO" id="GO:0046872">
    <property type="term" value="F:metal ion binding"/>
    <property type="evidence" value="ECO:0007669"/>
    <property type="project" value="UniProtKB-KW"/>
</dbReference>
<dbReference type="GO" id="GO:0009231">
    <property type="term" value="P:riboflavin biosynthetic process"/>
    <property type="evidence" value="ECO:0007669"/>
    <property type="project" value="UniProtKB-UniPathway"/>
</dbReference>
<dbReference type="Gene3D" id="3.90.870.10">
    <property type="entry name" value="DHBP synthase"/>
    <property type="match status" value="1"/>
</dbReference>
<keyword evidence="4" id="KW-0479">Metal-binding</keyword>
<dbReference type="InterPro" id="IPR017945">
    <property type="entry name" value="DHBP_synth_RibB-like_a/b_dom"/>
</dbReference>
<reference evidence="6" key="2">
    <citation type="journal article" date="2017" name="Nat. Plants">
        <title>The Aegilops tauschii genome reveals multiple impacts of transposons.</title>
        <authorList>
            <person name="Zhao G."/>
            <person name="Zou C."/>
            <person name="Li K."/>
            <person name="Wang K."/>
            <person name="Li T."/>
            <person name="Gao L."/>
            <person name="Zhang X."/>
            <person name="Wang H."/>
            <person name="Yang Z."/>
            <person name="Liu X."/>
            <person name="Jiang W."/>
            <person name="Mao L."/>
            <person name="Kong X."/>
            <person name="Jiao Y."/>
            <person name="Jia J."/>
        </authorList>
    </citation>
    <scope>NUCLEOTIDE SEQUENCE [LARGE SCALE GENOMIC DNA]</scope>
    <source>
        <strain evidence="6">cv. AL8/78</strain>
    </source>
</reference>
<protein>
    <submittedName>
        <fullName evidence="5">Uncharacterized protein</fullName>
    </submittedName>
</protein>
<reference evidence="5" key="3">
    <citation type="journal article" date="2017" name="Nature">
        <title>Genome sequence of the progenitor of the wheat D genome Aegilops tauschii.</title>
        <authorList>
            <person name="Luo M.C."/>
            <person name="Gu Y.Q."/>
            <person name="Puiu D."/>
            <person name="Wang H."/>
            <person name="Twardziok S.O."/>
            <person name="Deal K.R."/>
            <person name="Huo N."/>
            <person name="Zhu T."/>
            <person name="Wang L."/>
            <person name="Wang Y."/>
            <person name="McGuire P.E."/>
            <person name="Liu S."/>
            <person name="Long H."/>
            <person name="Ramasamy R.K."/>
            <person name="Rodriguez J.C."/>
            <person name="Van S.L."/>
            <person name="Yuan L."/>
            <person name="Wang Z."/>
            <person name="Xia Z."/>
            <person name="Xiao L."/>
            <person name="Anderson O.D."/>
            <person name="Ouyang S."/>
            <person name="Liang Y."/>
            <person name="Zimin A.V."/>
            <person name="Pertea G."/>
            <person name="Qi P."/>
            <person name="Bennetzen J.L."/>
            <person name="Dai X."/>
            <person name="Dawson M.W."/>
            <person name="Muller H.G."/>
            <person name="Kugler K."/>
            <person name="Rivarola-Duarte L."/>
            <person name="Spannagl M."/>
            <person name="Mayer K.F.X."/>
            <person name="Lu F.H."/>
            <person name="Bevan M.W."/>
            <person name="Leroy P."/>
            <person name="Li P."/>
            <person name="You F.M."/>
            <person name="Sun Q."/>
            <person name="Liu Z."/>
            <person name="Lyons E."/>
            <person name="Wicker T."/>
            <person name="Salzberg S.L."/>
            <person name="Devos K.M."/>
            <person name="Dvorak J."/>
        </authorList>
    </citation>
    <scope>NUCLEOTIDE SEQUENCE [LARGE SCALE GENOMIC DNA]</scope>
    <source>
        <strain evidence="5">cv. AL8/78</strain>
    </source>
</reference>
<evidence type="ECO:0000256" key="1">
    <source>
        <dbReference type="ARBA" id="ARBA00005104"/>
    </source>
</evidence>
<keyword evidence="6" id="KW-1185">Reference proteome</keyword>
<evidence type="ECO:0000313" key="6">
    <source>
        <dbReference type="Proteomes" id="UP000015105"/>
    </source>
</evidence>
<evidence type="ECO:0000256" key="3">
    <source>
        <dbReference type="ARBA" id="ARBA00022619"/>
    </source>
</evidence>
<dbReference type="Pfam" id="PF00926">
    <property type="entry name" value="DHBP_synthase"/>
    <property type="match status" value="1"/>
</dbReference>
<name>A0A452Z9L0_AEGTS</name>
<dbReference type="GO" id="GO:0005829">
    <property type="term" value="C:cytosol"/>
    <property type="evidence" value="ECO:0007669"/>
    <property type="project" value="TreeGrafter"/>
</dbReference>
<evidence type="ECO:0000256" key="2">
    <source>
        <dbReference type="ARBA" id="ARBA00008976"/>
    </source>
</evidence>
<comment type="pathway">
    <text evidence="1">Cofactor biosynthesis; riboflavin biosynthesis.</text>
</comment>
<dbReference type="Proteomes" id="UP000015105">
    <property type="component" value="Chromosome 1D"/>
</dbReference>
<dbReference type="AlphaFoldDB" id="A0A452Z9L0"/>
<dbReference type="Gramene" id="AET1Gv20682700.15">
    <property type="protein sequence ID" value="AET1Gv20682700.15"/>
    <property type="gene ID" value="AET1Gv20682700"/>
</dbReference>
<dbReference type="SUPFAM" id="SSF55821">
    <property type="entry name" value="YrdC/RibB"/>
    <property type="match status" value="1"/>
</dbReference>
<evidence type="ECO:0000256" key="4">
    <source>
        <dbReference type="ARBA" id="ARBA00022723"/>
    </source>
</evidence>
<dbReference type="PANTHER" id="PTHR21327:SF29">
    <property type="entry name" value="GTP CYCLOHYDROLASE-2"/>
    <property type="match status" value="1"/>
</dbReference>
<organism evidence="5 6">
    <name type="scientific">Aegilops tauschii subsp. strangulata</name>
    <name type="common">Goatgrass</name>
    <dbReference type="NCBI Taxonomy" id="200361"/>
    <lineage>
        <taxon>Eukaryota</taxon>
        <taxon>Viridiplantae</taxon>
        <taxon>Streptophyta</taxon>
        <taxon>Embryophyta</taxon>
        <taxon>Tracheophyta</taxon>
        <taxon>Spermatophyta</taxon>
        <taxon>Magnoliopsida</taxon>
        <taxon>Liliopsida</taxon>
        <taxon>Poales</taxon>
        <taxon>Poaceae</taxon>
        <taxon>BOP clade</taxon>
        <taxon>Pooideae</taxon>
        <taxon>Triticodae</taxon>
        <taxon>Triticeae</taxon>
        <taxon>Triticinae</taxon>
        <taxon>Aegilops</taxon>
    </lineage>
</organism>
<keyword evidence="3" id="KW-0686">Riboflavin biosynthesis</keyword>
<dbReference type="UniPathway" id="UPA00275"/>
<evidence type="ECO:0000313" key="5">
    <source>
        <dbReference type="EnsemblPlants" id="AET1Gv20682700.15"/>
    </source>
</evidence>
<reference evidence="6" key="1">
    <citation type="journal article" date="2014" name="Science">
        <title>Ancient hybridizations among the ancestral genomes of bread wheat.</title>
        <authorList>
            <consortium name="International Wheat Genome Sequencing Consortium,"/>
            <person name="Marcussen T."/>
            <person name="Sandve S.R."/>
            <person name="Heier L."/>
            <person name="Spannagl M."/>
            <person name="Pfeifer M."/>
            <person name="Jakobsen K.S."/>
            <person name="Wulff B.B."/>
            <person name="Steuernagel B."/>
            <person name="Mayer K.F."/>
            <person name="Olsen O.A."/>
        </authorList>
    </citation>
    <scope>NUCLEOTIDE SEQUENCE [LARGE SCALE GENOMIC DNA]</scope>
    <source>
        <strain evidence="6">cv. AL8/78</strain>
    </source>
</reference>
<reference evidence="5" key="5">
    <citation type="journal article" date="2021" name="G3 (Bethesda)">
        <title>Aegilops tauschii genome assembly Aet v5.0 features greater sequence contiguity and improved annotation.</title>
        <authorList>
            <person name="Wang L."/>
            <person name="Zhu T."/>
            <person name="Rodriguez J.C."/>
            <person name="Deal K.R."/>
            <person name="Dubcovsky J."/>
            <person name="McGuire P.E."/>
            <person name="Lux T."/>
            <person name="Spannagl M."/>
            <person name="Mayer K.F.X."/>
            <person name="Baldrich P."/>
            <person name="Meyers B.C."/>
            <person name="Huo N."/>
            <person name="Gu Y.Q."/>
            <person name="Zhou H."/>
            <person name="Devos K.M."/>
            <person name="Bennetzen J.L."/>
            <person name="Unver T."/>
            <person name="Budak H."/>
            <person name="Gulick P.J."/>
            <person name="Galiba G."/>
            <person name="Kalapos B."/>
            <person name="Nelson D.R."/>
            <person name="Li P."/>
            <person name="You F.M."/>
            <person name="Luo M.C."/>
            <person name="Dvorak J."/>
        </authorList>
    </citation>
    <scope>NUCLEOTIDE SEQUENCE [LARGE SCALE GENOMIC DNA]</scope>
    <source>
        <strain evidence="5">cv. AL8/78</strain>
    </source>
</reference>
<sequence>MAADQASPESIAFMIRNGSGIISVGMKEEDLERLMLPMMSPVTEIGDISATASTVTVVKDLMAMAFVAGTIRY</sequence>
<dbReference type="EnsemblPlants" id="AET1Gv20682700.15">
    <property type="protein sequence ID" value="AET1Gv20682700.15"/>
    <property type="gene ID" value="AET1Gv20682700"/>
</dbReference>
<accession>A0A452Z9L0</accession>